<dbReference type="HOGENOM" id="CLU_1792724_0_0_0"/>
<sequence>MIHPVVHESQDYLLHAPHWHARRFGYVADSFNLEIINGDLLTAKIERLVYAKFVYTSSLHVAITCIAYGVPFGLFLNRQEKANLTAKWRDVWSTLVHREGRHPGQPKFFHSLHQCRDWWVDEGCYLLPPSMDQMVAAFPHDIAY</sequence>
<accession>A4A258</accession>
<proteinExistence type="predicted"/>
<feature type="transmembrane region" description="Helical" evidence="1">
    <location>
        <begin position="53"/>
        <end position="76"/>
    </location>
</feature>
<evidence type="ECO:0000313" key="3">
    <source>
        <dbReference type="Proteomes" id="UP000004358"/>
    </source>
</evidence>
<comment type="caution">
    <text evidence="2">The sequence shown here is derived from an EMBL/GenBank/DDBJ whole genome shotgun (WGS) entry which is preliminary data.</text>
</comment>
<evidence type="ECO:0000313" key="2">
    <source>
        <dbReference type="EMBL" id="EAQ77161.1"/>
    </source>
</evidence>
<dbReference type="EMBL" id="AANZ01000041">
    <property type="protein sequence ID" value="EAQ77161.1"/>
    <property type="molecule type" value="Genomic_DNA"/>
</dbReference>
<keyword evidence="1" id="KW-0472">Membrane</keyword>
<protein>
    <recommendedName>
        <fullName evidence="4">Polysaccharide pyruvyl transferase domain-containing protein</fullName>
    </recommendedName>
</protein>
<dbReference type="AlphaFoldDB" id="A4A258"/>
<reference evidence="2 3" key="1">
    <citation type="submission" date="2006-02" db="EMBL/GenBank/DDBJ databases">
        <authorList>
            <person name="Amann R."/>
            <person name="Ferriera S."/>
            <person name="Johnson J."/>
            <person name="Kravitz S."/>
            <person name="Halpern A."/>
            <person name="Remington K."/>
            <person name="Beeson K."/>
            <person name="Tran B."/>
            <person name="Rogers Y.-H."/>
            <person name="Friedman R."/>
            <person name="Venter J.C."/>
        </authorList>
    </citation>
    <scope>NUCLEOTIDE SEQUENCE [LARGE SCALE GENOMIC DNA]</scope>
    <source>
        <strain evidence="2 3">DSM 3645</strain>
    </source>
</reference>
<dbReference type="STRING" id="314230.DSM3645_15195"/>
<evidence type="ECO:0000256" key="1">
    <source>
        <dbReference type="SAM" id="Phobius"/>
    </source>
</evidence>
<keyword evidence="1" id="KW-0812">Transmembrane</keyword>
<organism evidence="2 3">
    <name type="scientific">Blastopirellula marina DSM 3645</name>
    <dbReference type="NCBI Taxonomy" id="314230"/>
    <lineage>
        <taxon>Bacteria</taxon>
        <taxon>Pseudomonadati</taxon>
        <taxon>Planctomycetota</taxon>
        <taxon>Planctomycetia</taxon>
        <taxon>Pirellulales</taxon>
        <taxon>Pirellulaceae</taxon>
        <taxon>Blastopirellula</taxon>
    </lineage>
</organism>
<gene>
    <name evidence="2" type="ORF">DSM3645_15195</name>
</gene>
<evidence type="ECO:0008006" key="4">
    <source>
        <dbReference type="Google" id="ProtNLM"/>
    </source>
</evidence>
<keyword evidence="1" id="KW-1133">Transmembrane helix</keyword>
<dbReference type="Proteomes" id="UP000004358">
    <property type="component" value="Unassembled WGS sequence"/>
</dbReference>
<name>A4A258_9BACT</name>